<dbReference type="Pfam" id="PF05239">
    <property type="entry name" value="PRC"/>
    <property type="match status" value="1"/>
</dbReference>
<dbReference type="SUPFAM" id="SSF50346">
    <property type="entry name" value="PRC-barrel domain"/>
    <property type="match status" value="2"/>
</dbReference>
<dbReference type="RefSeq" id="WP_095372466.1">
    <property type="nucleotide sequence ID" value="NZ_CP022983.1"/>
</dbReference>
<dbReference type="OrthoDB" id="1707618at2"/>
<sequence>MRTFSLLRGLSVIVLNNGRAIGEVNDLFISPEGLVKGLWVKNHSFIRKSFFLDIKDVYSFGWDGVMIESCDVLTAIPKHSDFTIASENRLAGRMMMTREGDRLGLLQDVYFNEELGTIVGYELSDGFFSDVLEGKKVVKASCAPAIGKDAIIVNVE</sequence>
<gene>
    <name evidence="2" type="ORF">CKF48_17335</name>
</gene>
<evidence type="ECO:0000313" key="2">
    <source>
        <dbReference type="EMBL" id="ASV68900.1"/>
    </source>
</evidence>
<evidence type="ECO:0000259" key="1">
    <source>
        <dbReference type="Pfam" id="PF05239"/>
    </source>
</evidence>
<organism evidence="2 3">
    <name type="scientific">Cytobacillus kochii</name>
    <dbReference type="NCBI Taxonomy" id="859143"/>
    <lineage>
        <taxon>Bacteria</taxon>
        <taxon>Bacillati</taxon>
        <taxon>Bacillota</taxon>
        <taxon>Bacilli</taxon>
        <taxon>Bacillales</taxon>
        <taxon>Bacillaceae</taxon>
        <taxon>Cytobacillus</taxon>
    </lineage>
</organism>
<dbReference type="Gene3D" id="2.30.30.240">
    <property type="entry name" value="PRC-barrel domain"/>
    <property type="match status" value="2"/>
</dbReference>
<dbReference type="InterPro" id="IPR027275">
    <property type="entry name" value="PRC-brl_dom"/>
</dbReference>
<reference evidence="2 3" key="1">
    <citation type="submission" date="2017-08" db="EMBL/GenBank/DDBJ databases">
        <title>Complete Genome Sequence of Bacillus kochii Oregon-R-modENCODE STRAIN BDGP4, isolated from Drosophila melanogaster gut.</title>
        <authorList>
            <person name="Wan K.H."/>
            <person name="Yu C."/>
            <person name="Park S."/>
            <person name="Hammonds A.S."/>
            <person name="Booth B.W."/>
            <person name="Celniker S.E."/>
        </authorList>
    </citation>
    <scope>NUCLEOTIDE SEQUENCE [LARGE SCALE GENOMIC DNA]</scope>
    <source>
        <strain evidence="2 3">BDGP4</strain>
    </source>
</reference>
<proteinExistence type="predicted"/>
<dbReference type="InterPro" id="IPR011033">
    <property type="entry name" value="PRC_barrel-like_sf"/>
</dbReference>
<dbReference type="KEGG" id="bko:CKF48_17335"/>
<feature type="domain" description="PRC-barrel" evidence="1">
    <location>
        <begin position="89"/>
        <end position="153"/>
    </location>
</feature>
<protein>
    <submittedName>
        <fullName evidence="2">Photosystem reaction center subunit H</fullName>
    </submittedName>
</protein>
<keyword evidence="3" id="KW-1185">Reference proteome</keyword>
<dbReference type="EMBL" id="CP022983">
    <property type="protein sequence ID" value="ASV68900.1"/>
    <property type="molecule type" value="Genomic_DNA"/>
</dbReference>
<dbReference type="AlphaFoldDB" id="A0A248TLD3"/>
<evidence type="ECO:0000313" key="3">
    <source>
        <dbReference type="Proteomes" id="UP000215137"/>
    </source>
</evidence>
<name>A0A248TLD3_9BACI</name>
<dbReference type="Proteomes" id="UP000215137">
    <property type="component" value="Chromosome"/>
</dbReference>
<accession>A0A248TLD3</accession>